<dbReference type="PANTHER" id="PTHR14187:SF81">
    <property type="entry name" value="HSP70 FAMILY PROTEIN (AFU_ORTHOLOGUE AFUA_4G14040)"/>
    <property type="match status" value="1"/>
</dbReference>
<protein>
    <recommendedName>
        <fullName evidence="3">Actin-like ATPase domain-containing protein</fullName>
    </recommendedName>
</protein>
<name>S8ARC5_DACHA</name>
<dbReference type="PANTHER" id="PTHR14187">
    <property type="entry name" value="ALPHA KINASE/ELONGATION FACTOR 2 KINASE"/>
    <property type="match status" value="1"/>
</dbReference>
<reference evidence="1 2" key="1">
    <citation type="journal article" date="2013" name="PLoS Genet.">
        <title>Genomic mechanisms accounting for the adaptation to parasitism in nematode-trapping fungi.</title>
        <authorList>
            <person name="Meerupati T."/>
            <person name="Andersson K.M."/>
            <person name="Friman E."/>
            <person name="Kumar D."/>
            <person name="Tunlid A."/>
            <person name="Ahren D."/>
        </authorList>
    </citation>
    <scope>NUCLEOTIDE SEQUENCE [LARGE SCALE GENOMIC DNA]</scope>
    <source>
        <strain evidence="1 2">CBS 200.50</strain>
    </source>
</reference>
<dbReference type="HOGENOM" id="CLU_009958_2_1_1"/>
<dbReference type="AlphaFoldDB" id="S8ARC5"/>
<sequence>MSRTESAAFGQGQRHRLLVAVDFGTTYTGVAYCLSSNANLSQIETITTWPGSGGSVEKVPTELAYVPGQDPKWGPEASGSQYSRGSHGYLEVYGRFKLLLDPSIGRDVYGDVGNGSNDLYKHIMDNILQKRMPDTLASTPIEFIFTIPAIWSHKAQEATRTAATRAGFGSGGRAIDTITMISEPEAAAIYSLASLHEDRKSMEKASMTVTKMKPGEHFIVCDAGGGTVDLITYQIQQVFPDLVLRESVVGGGGKCGSTYIDEAFHRLLRQKIGPSFDNGGIWTPKKKGKGSQLMQKFEICKRTFGKDGNEVWFLELPVNVEDDEENGISDNELELTGNEMKSLFDPVVDNIIKLVQDQATKVKTEDGTGGSRLAGKLTTVILVGGFGESQYLYKRLQDWALKHSPPLTVINPTKSWSAIVRGAVLQSLRPAVRTRKLRCHYGFKLSTDFDPKHHRKVDARMCIWNDCWVIDDNVKWAANIGDDCAEERDIKFNVFFDVTPKDRARRSLKLLGSRYHDPPREASSDKVFRFGQVPLGQVPLDLSEINLKRLPKKVVDGRTHHQVNCVVNMRIGSADASFSVWIGNKCYGSSRISYKND</sequence>
<dbReference type="Gene3D" id="3.30.420.40">
    <property type="match status" value="2"/>
</dbReference>
<accession>S8ARC5</accession>
<evidence type="ECO:0000313" key="1">
    <source>
        <dbReference type="EMBL" id="EPS43601.1"/>
    </source>
</evidence>
<dbReference type="EMBL" id="AQGS01000071">
    <property type="protein sequence ID" value="EPS43601.1"/>
    <property type="molecule type" value="Genomic_DNA"/>
</dbReference>
<dbReference type="CDD" id="cd10170">
    <property type="entry name" value="ASKHA_NBD_HSP70"/>
    <property type="match status" value="1"/>
</dbReference>
<dbReference type="OrthoDB" id="2963168at2759"/>
<dbReference type="STRING" id="1284197.S8ARC5"/>
<dbReference type="eggNOG" id="KOG0101">
    <property type="taxonomic scope" value="Eukaryota"/>
</dbReference>
<proteinExistence type="predicted"/>
<dbReference type="SUPFAM" id="SSF53067">
    <property type="entry name" value="Actin-like ATPase domain"/>
    <property type="match status" value="2"/>
</dbReference>
<dbReference type="InterPro" id="IPR043129">
    <property type="entry name" value="ATPase_NBD"/>
</dbReference>
<gene>
    <name evidence="1" type="ORF">H072_2445</name>
</gene>
<evidence type="ECO:0000313" key="2">
    <source>
        <dbReference type="Proteomes" id="UP000015100"/>
    </source>
</evidence>
<comment type="caution">
    <text evidence="1">The sequence shown here is derived from an EMBL/GenBank/DDBJ whole genome shotgun (WGS) entry which is preliminary data.</text>
</comment>
<dbReference type="Gene3D" id="3.90.640.10">
    <property type="entry name" value="Actin, Chain A, domain 4"/>
    <property type="match status" value="1"/>
</dbReference>
<reference evidence="2" key="2">
    <citation type="submission" date="2013-04" db="EMBL/GenBank/DDBJ databases">
        <title>Genomic mechanisms accounting for the adaptation to parasitism in nematode-trapping fungi.</title>
        <authorList>
            <person name="Ahren D.G."/>
        </authorList>
    </citation>
    <scope>NUCLEOTIDE SEQUENCE [LARGE SCALE GENOMIC DNA]</scope>
    <source>
        <strain evidence="2">CBS 200.50</strain>
    </source>
</reference>
<dbReference type="OMA" id="IYKHTME"/>
<dbReference type="Proteomes" id="UP000015100">
    <property type="component" value="Unassembled WGS sequence"/>
</dbReference>
<organism evidence="1 2">
    <name type="scientific">Dactylellina haptotyla (strain CBS 200.50)</name>
    <name type="common">Nematode-trapping fungus</name>
    <name type="synonym">Monacrosporium haptotylum</name>
    <dbReference type="NCBI Taxonomy" id="1284197"/>
    <lineage>
        <taxon>Eukaryota</taxon>
        <taxon>Fungi</taxon>
        <taxon>Dikarya</taxon>
        <taxon>Ascomycota</taxon>
        <taxon>Pezizomycotina</taxon>
        <taxon>Orbiliomycetes</taxon>
        <taxon>Orbiliales</taxon>
        <taxon>Orbiliaceae</taxon>
        <taxon>Dactylellina</taxon>
    </lineage>
</organism>
<evidence type="ECO:0008006" key="3">
    <source>
        <dbReference type="Google" id="ProtNLM"/>
    </source>
</evidence>
<keyword evidence="2" id="KW-1185">Reference proteome</keyword>